<dbReference type="VEuPathDB" id="VectorBase:AMAM023775"/>
<dbReference type="PANTHER" id="PTHR15688:SF1">
    <property type="entry name" value="KINETOCHORE-ASSOCIATED PROTEIN 1"/>
    <property type="match status" value="1"/>
</dbReference>
<accession>A0A182TBY6</accession>
<evidence type="ECO:0000313" key="4">
    <source>
        <dbReference type="EnsemblMetazoa" id="AMAM023775-PA"/>
    </source>
</evidence>
<evidence type="ECO:0000313" key="5">
    <source>
        <dbReference type="Proteomes" id="UP000075901"/>
    </source>
</evidence>
<dbReference type="InterPro" id="IPR055403">
    <property type="entry name" value="ARM_KNTC1_1st"/>
</dbReference>
<dbReference type="GO" id="GO:1990423">
    <property type="term" value="C:RZZ complex"/>
    <property type="evidence" value="ECO:0007669"/>
    <property type="project" value="TreeGrafter"/>
</dbReference>
<dbReference type="GO" id="GO:0005737">
    <property type="term" value="C:cytoplasm"/>
    <property type="evidence" value="ECO:0007669"/>
    <property type="project" value="TreeGrafter"/>
</dbReference>
<dbReference type="Pfam" id="PF24516">
    <property type="entry name" value="ARM_KNTC1_2nd"/>
    <property type="match status" value="1"/>
</dbReference>
<feature type="domain" description="KNTC1 first ARM-repeats" evidence="3">
    <location>
        <begin position="6"/>
        <end position="153"/>
    </location>
</feature>
<feature type="domain" description="KNTC1 second ARM-repeats" evidence="2">
    <location>
        <begin position="266"/>
        <end position="376"/>
    </location>
</feature>
<dbReference type="GO" id="GO:0007094">
    <property type="term" value="P:mitotic spindle assembly checkpoint signaling"/>
    <property type="evidence" value="ECO:0007669"/>
    <property type="project" value="TreeGrafter"/>
</dbReference>
<dbReference type="Pfam" id="PF24520">
    <property type="entry name" value="ARM_KNTC1_1st"/>
    <property type="match status" value="1"/>
</dbReference>
<sequence>MKKRFLQFLLAKVSSAQNVEMESVIDINERLLRMETLKLIDPYEIDQDWQQFVYHDNLLQLCTELFQKDMDAACLIWSRHIACILPQLDDSKVALLLRAIPKETSPLHVVQWLLHFVGPILHHQPQLMHLLVQFIVTRAKSFQKLAGWPMIGLTFIEDVIKLLQEVKFPLVDLRLQYDSNMDELQRMARALRDLVTLKQQFNLQASLDCYMQEDVNSTAFRLLQITPLNLLARIVTEFLYKFFIGKEQLLYDQIVRYVMFLLANQHNSFWDQRCVTLIELLYDEPLQLQTVLAILRAAPVPWSPAIASLMRYASSDLPIAAEITTEQNTQTIKCLKVKYGWSLKAMINIRLLVQRVLKLHYPEMLADIQAIVKTNPALAFTTDVSVIVKLAEYGDVIAAAQYLDGLEKKRRNDCCRSSIAMMIVSMVVALLLINLYVEISDEKNGTEAGAGSDRFQ</sequence>
<feature type="transmembrane region" description="Helical" evidence="1">
    <location>
        <begin position="419"/>
        <end position="437"/>
    </location>
</feature>
<dbReference type="EnsemblMetazoa" id="AMAM023775-RA">
    <property type="protein sequence ID" value="AMAM023775-PA"/>
    <property type="gene ID" value="AMAM023775"/>
</dbReference>
<dbReference type="GO" id="GO:0031267">
    <property type="term" value="F:small GTPase binding"/>
    <property type="evidence" value="ECO:0007669"/>
    <property type="project" value="TreeGrafter"/>
</dbReference>
<dbReference type="GO" id="GO:0005828">
    <property type="term" value="C:kinetochore microtubule"/>
    <property type="evidence" value="ECO:0007669"/>
    <property type="project" value="TreeGrafter"/>
</dbReference>
<keyword evidence="1" id="KW-1133">Transmembrane helix</keyword>
<keyword evidence="1" id="KW-0812">Transmembrane</keyword>
<dbReference type="AlphaFoldDB" id="A0A182TBY6"/>
<reference evidence="5" key="1">
    <citation type="submission" date="2013-09" db="EMBL/GenBank/DDBJ databases">
        <title>The Genome Sequence of Anopheles maculatus species B.</title>
        <authorList>
            <consortium name="The Broad Institute Genomics Platform"/>
            <person name="Neafsey D.E."/>
            <person name="Besansky N."/>
            <person name="Howell P."/>
            <person name="Walton C."/>
            <person name="Young S.K."/>
            <person name="Zeng Q."/>
            <person name="Gargeya S."/>
            <person name="Fitzgerald M."/>
            <person name="Haas B."/>
            <person name="Abouelleil A."/>
            <person name="Allen A.W."/>
            <person name="Alvarado L."/>
            <person name="Arachchi H.M."/>
            <person name="Berlin A.M."/>
            <person name="Chapman S.B."/>
            <person name="Gainer-Dewar J."/>
            <person name="Goldberg J."/>
            <person name="Griggs A."/>
            <person name="Gujja S."/>
            <person name="Hansen M."/>
            <person name="Howarth C."/>
            <person name="Imamovic A."/>
            <person name="Ireland A."/>
            <person name="Larimer J."/>
            <person name="McCowan C."/>
            <person name="Murphy C."/>
            <person name="Pearson M."/>
            <person name="Poon T.W."/>
            <person name="Priest M."/>
            <person name="Roberts A."/>
            <person name="Saif S."/>
            <person name="Shea T."/>
            <person name="Sisk P."/>
            <person name="Sykes S."/>
            <person name="Wortman J."/>
            <person name="Nusbaum C."/>
            <person name="Birren B."/>
        </authorList>
    </citation>
    <scope>NUCLEOTIDE SEQUENCE [LARGE SCALE GENOMIC DNA]</scope>
    <source>
        <strain evidence="5">maculatus3</strain>
    </source>
</reference>
<evidence type="ECO:0000259" key="2">
    <source>
        <dbReference type="Pfam" id="PF24516"/>
    </source>
</evidence>
<dbReference type="GO" id="GO:0000070">
    <property type="term" value="P:mitotic sister chromatid segregation"/>
    <property type="evidence" value="ECO:0007669"/>
    <property type="project" value="TreeGrafter"/>
</dbReference>
<proteinExistence type="predicted"/>
<dbReference type="Proteomes" id="UP000075901">
    <property type="component" value="Unassembled WGS sequence"/>
</dbReference>
<keyword evidence="1" id="KW-0472">Membrane</keyword>
<keyword evidence="5" id="KW-1185">Reference proteome</keyword>
<dbReference type="PANTHER" id="PTHR15688">
    <property type="entry name" value="KINETOCHORE-ASSOCIATED PROTEIN 1"/>
    <property type="match status" value="1"/>
</dbReference>
<dbReference type="InterPro" id="IPR052802">
    <property type="entry name" value="KNTC1"/>
</dbReference>
<dbReference type="GO" id="GO:1903394">
    <property type="term" value="P:protein localization to kinetochore involved in kinetochore assembly"/>
    <property type="evidence" value="ECO:0007669"/>
    <property type="project" value="TreeGrafter"/>
</dbReference>
<name>A0A182TBY6_9DIPT</name>
<organism evidence="4 5">
    <name type="scientific">Anopheles maculatus</name>
    <dbReference type="NCBI Taxonomy" id="74869"/>
    <lineage>
        <taxon>Eukaryota</taxon>
        <taxon>Metazoa</taxon>
        <taxon>Ecdysozoa</taxon>
        <taxon>Arthropoda</taxon>
        <taxon>Hexapoda</taxon>
        <taxon>Insecta</taxon>
        <taxon>Pterygota</taxon>
        <taxon>Neoptera</taxon>
        <taxon>Endopterygota</taxon>
        <taxon>Diptera</taxon>
        <taxon>Nematocera</taxon>
        <taxon>Culicoidea</taxon>
        <taxon>Culicidae</taxon>
        <taxon>Anophelinae</taxon>
        <taxon>Anopheles</taxon>
        <taxon>Anopheles maculatus group</taxon>
    </lineage>
</organism>
<dbReference type="InterPro" id="IPR055404">
    <property type="entry name" value="ARM_KNTC1_2nd"/>
</dbReference>
<protein>
    <submittedName>
        <fullName evidence="4">Uncharacterized protein</fullName>
    </submittedName>
</protein>
<reference evidence="4" key="2">
    <citation type="submission" date="2020-05" db="UniProtKB">
        <authorList>
            <consortium name="EnsemblMetazoa"/>
        </authorList>
    </citation>
    <scope>IDENTIFICATION</scope>
    <source>
        <strain evidence="4">maculatus3</strain>
    </source>
</reference>
<evidence type="ECO:0000259" key="3">
    <source>
        <dbReference type="Pfam" id="PF24520"/>
    </source>
</evidence>
<evidence type="ECO:0000256" key="1">
    <source>
        <dbReference type="SAM" id="Phobius"/>
    </source>
</evidence>